<feature type="transmembrane region" description="Helical" evidence="6">
    <location>
        <begin position="138"/>
        <end position="157"/>
    </location>
</feature>
<organism evidence="7">
    <name type="scientific">uncultured Thiotrichaceae bacterium</name>
    <dbReference type="NCBI Taxonomy" id="298394"/>
    <lineage>
        <taxon>Bacteria</taxon>
        <taxon>Pseudomonadati</taxon>
        <taxon>Pseudomonadota</taxon>
        <taxon>Gammaproteobacteria</taxon>
        <taxon>Thiotrichales</taxon>
        <taxon>Thiotrichaceae</taxon>
        <taxon>environmental samples</taxon>
    </lineage>
</organism>
<feature type="transmembrane region" description="Helical" evidence="6">
    <location>
        <begin position="12"/>
        <end position="33"/>
    </location>
</feature>
<accession>A0A6S6U4N5</accession>
<evidence type="ECO:0000256" key="4">
    <source>
        <dbReference type="ARBA" id="ARBA00022989"/>
    </source>
</evidence>
<feature type="transmembrane region" description="Helical" evidence="6">
    <location>
        <begin position="163"/>
        <end position="183"/>
    </location>
</feature>
<keyword evidence="4 6" id="KW-1133">Transmembrane helix</keyword>
<dbReference type="GO" id="GO:0042371">
    <property type="term" value="P:vitamin K biosynthetic process"/>
    <property type="evidence" value="ECO:0007669"/>
    <property type="project" value="TreeGrafter"/>
</dbReference>
<keyword evidence="3 6" id="KW-0812">Transmembrane</keyword>
<proteinExistence type="predicted"/>
<dbReference type="InterPro" id="IPR026046">
    <property type="entry name" value="UBIAD1"/>
</dbReference>
<feature type="transmembrane region" description="Helical" evidence="6">
    <location>
        <begin position="213"/>
        <end position="230"/>
    </location>
</feature>
<dbReference type="PANTHER" id="PTHR13929:SF0">
    <property type="entry name" value="UBIA PRENYLTRANSFERASE DOMAIN-CONTAINING PROTEIN 1"/>
    <property type="match status" value="1"/>
</dbReference>
<feature type="transmembrane region" description="Helical" evidence="6">
    <location>
        <begin position="266"/>
        <end position="283"/>
    </location>
</feature>
<evidence type="ECO:0000256" key="5">
    <source>
        <dbReference type="ARBA" id="ARBA00023136"/>
    </source>
</evidence>
<evidence type="ECO:0000256" key="6">
    <source>
        <dbReference type="SAM" id="Phobius"/>
    </source>
</evidence>
<evidence type="ECO:0000256" key="3">
    <source>
        <dbReference type="ARBA" id="ARBA00022692"/>
    </source>
</evidence>
<dbReference type="GO" id="GO:0016020">
    <property type="term" value="C:membrane"/>
    <property type="evidence" value="ECO:0007669"/>
    <property type="project" value="UniProtKB-SubCell"/>
</dbReference>
<evidence type="ECO:0000256" key="2">
    <source>
        <dbReference type="ARBA" id="ARBA00022679"/>
    </source>
</evidence>
<dbReference type="EMBL" id="CACVAY010000145">
    <property type="protein sequence ID" value="CAA6827956.1"/>
    <property type="molecule type" value="Genomic_DNA"/>
</dbReference>
<dbReference type="PIRSF" id="PIRSF005355">
    <property type="entry name" value="UBIAD1"/>
    <property type="match status" value="1"/>
</dbReference>
<feature type="transmembrane region" description="Helical" evidence="6">
    <location>
        <begin position="89"/>
        <end position="106"/>
    </location>
</feature>
<dbReference type="PROSITE" id="PS51257">
    <property type="entry name" value="PROKAR_LIPOPROTEIN"/>
    <property type="match status" value="1"/>
</dbReference>
<dbReference type="CDD" id="cd13962">
    <property type="entry name" value="PT_UbiA_UBIAD1"/>
    <property type="match status" value="1"/>
</dbReference>
<keyword evidence="5 6" id="KW-0472">Membrane</keyword>
<evidence type="ECO:0000313" key="7">
    <source>
        <dbReference type="EMBL" id="CAA6827956.1"/>
    </source>
</evidence>
<name>A0A6S6U4N5_9GAMM</name>
<feature type="transmembrane region" description="Helical" evidence="6">
    <location>
        <begin position="39"/>
        <end position="60"/>
    </location>
</feature>
<dbReference type="GO" id="GO:0009234">
    <property type="term" value="P:menaquinone biosynthetic process"/>
    <property type="evidence" value="ECO:0007669"/>
    <property type="project" value="TreeGrafter"/>
</dbReference>
<comment type="subcellular location">
    <subcellularLocation>
        <location evidence="1">Membrane</location>
        <topology evidence="1">Multi-pass membrane protein</topology>
    </subcellularLocation>
</comment>
<evidence type="ECO:0000256" key="1">
    <source>
        <dbReference type="ARBA" id="ARBA00004141"/>
    </source>
</evidence>
<dbReference type="GO" id="GO:0004659">
    <property type="term" value="F:prenyltransferase activity"/>
    <property type="evidence" value="ECO:0007669"/>
    <property type="project" value="InterPro"/>
</dbReference>
<protein>
    <recommendedName>
        <fullName evidence="8">Prenyltransferase</fullName>
    </recommendedName>
</protein>
<gene>
    <name evidence="7" type="ORF">HELGO_WM8763</name>
</gene>
<keyword evidence="2" id="KW-0808">Transferase</keyword>
<dbReference type="PANTHER" id="PTHR13929">
    <property type="entry name" value="1,4-DIHYDROXY-2-NAPHTHOATE OCTAPRENYLTRANSFERASE"/>
    <property type="match status" value="1"/>
</dbReference>
<sequence>MKTLEQYKLLNALRPFSLVVAVIACGLGILIAWNEGYTHGGIAILIMLGGILAQSGINLINDLEDLALIPEEFQQQQALKNRIHRNVKVGIWCFVVAALIACYLVYLQGWQLLMLILVSGLLSLSYNIGPINFKQRGLAIIQVFLLMGILMVQGAYLAMTGHFSYSVLLHSIPASLLVSLVLLSNELRDWETDTRDNLKTLTVRIGYENGVRLYWGLVLLAYLLAGLFFMNGYIAHFYWLLIPLPLLIPINRYLNADERPQLTPLTGRFFFLFGVSYMLTLGIH</sequence>
<evidence type="ECO:0008006" key="8">
    <source>
        <dbReference type="Google" id="ProtNLM"/>
    </source>
</evidence>
<dbReference type="AlphaFoldDB" id="A0A6S6U4N5"/>
<dbReference type="InterPro" id="IPR000537">
    <property type="entry name" value="UbiA_prenyltransferase"/>
</dbReference>
<feature type="transmembrane region" description="Helical" evidence="6">
    <location>
        <begin position="112"/>
        <end position="131"/>
    </location>
</feature>
<reference evidence="7" key="1">
    <citation type="submission" date="2020-01" db="EMBL/GenBank/DDBJ databases">
        <authorList>
            <person name="Meier V. D."/>
            <person name="Meier V D."/>
        </authorList>
    </citation>
    <scope>NUCLEOTIDE SEQUENCE</scope>
    <source>
        <strain evidence="7">HLG_WM_MAG_07</strain>
    </source>
</reference>
<dbReference type="Pfam" id="PF01040">
    <property type="entry name" value="UbiA"/>
    <property type="match status" value="1"/>
</dbReference>